<evidence type="ECO:0000313" key="1">
    <source>
        <dbReference type="EMBL" id="GJS71193.1"/>
    </source>
</evidence>
<evidence type="ECO:0000313" key="2">
    <source>
        <dbReference type="Proteomes" id="UP001151760"/>
    </source>
</evidence>
<dbReference type="Proteomes" id="UP001151760">
    <property type="component" value="Unassembled WGS sequence"/>
</dbReference>
<organism evidence="1 2">
    <name type="scientific">Tanacetum coccineum</name>
    <dbReference type="NCBI Taxonomy" id="301880"/>
    <lineage>
        <taxon>Eukaryota</taxon>
        <taxon>Viridiplantae</taxon>
        <taxon>Streptophyta</taxon>
        <taxon>Embryophyta</taxon>
        <taxon>Tracheophyta</taxon>
        <taxon>Spermatophyta</taxon>
        <taxon>Magnoliopsida</taxon>
        <taxon>eudicotyledons</taxon>
        <taxon>Gunneridae</taxon>
        <taxon>Pentapetalae</taxon>
        <taxon>asterids</taxon>
        <taxon>campanulids</taxon>
        <taxon>Asterales</taxon>
        <taxon>Asteraceae</taxon>
        <taxon>Asteroideae</taxon>
        <taxon>Anthemideae</taxon>
        <taxon>Anthemidinae</taxon>
        <taxon>Tanacetum</taxon>
    </lineage>
</organism>
<dbReference type="EMBL" id="BQNB010009988">
    <property type="protein sequence ID" value="GJS71193.1"/>
    <property type="molecule type" value="Genomic_DNA"/>
</dbReference>
<reference evidence="1" key="2">
    <citation type="submission" date="2022-01" db="EMBL/GenBank/DDBJ databases">
        <authorList>
            <person name="Yamashiro T."/>
            <person name="Shiraishi A."/>
            <person name="Satake H."/>
            <person name="Nakayama K."/>
        </authorList>
    </citation>
    <scope>NUCLEOTIDE SEQUENCE</scope>
</reference>
<name>A0ABQ4Y2H2_9ASTR</name>
<reference evidence="1" key="1">
    <citation type="journal article" date="2022" name="Int. J. Mol. Sci.">
        <title>Draft Genome of Tanacetum Coccineum: Genomic Comparison of Closely Related Tanacetum-Family Plants.</title>
        <authorList>
            <person name="Yamashiro T."/>
            <person name="Shiraishi A."/>
            <person name="Nakayama K."/>
            <person name="Satake H."/>
        </authorList>
    </citation>
    <scope>NUCLEOTIDE SEQUENCE</scope>
</reference>
<sequence>MGVEGISNMALSPCEVGLDWDGDGFVLCCRGDKGELAASAPHVVCCYCMDSPFGTCGETDLTAILAVTRKTLKGRKKLRGFQTRWKINMGNVLDSCNQWSIQQCMKSLVAKHLGVPVIQQQNGLVEETNVTLLAKVKCILLGYYDDMDGCQLWRLDEVTSKVVLYGNKVFNKSGEHMKTFISYSGVRHREQHSARELFRYREDNDEAAFAVAALEKINAHESLIFNDIVSYEVISKWNDGLKEDMDARVYNGKSVQTFLEGHSILSLEVSLSGDYDVEKNSLCGFDYAMGRSITVMGRSLQEAVKEAIWLKGLLTKSGAELRLVAVGAIDALIEVVHGPRFNTV</sequence>
<gene>
    <name evidence="1" type="ORF">Tco_0704034</name>
</gene>
<protein>
    <submittedName>
        <fullName evidence="1">Uncharacterized protein</fullName>
    </submittedName>
</protein>
<proteinExistence type="predicted"/>
<comment type="caution">
    <text evidence="1">The sequence shown here is derived from an EMBL/GenBank/DDBJ whole genome shotgun (WGS) entry which is preliminary data.</text>
</comment>
<keyword evidence="2" id="KW-1185">Reference proteome</keyword>
<accession>A0ABQ4Y2H2</accession>